<protein>
    <submittedName>
        <fullName evidence="2">Uncharacterized protein</fullName>
    </submittedName>
</protein>
<dbReference type="PANTHER" id="PTHR33144:SF25">
    <property type="entry name" value="DUF4216 DOMAIN-CONTAINING PROTEIN"/>
    <property type="match status" value="1"/>
</dbReference>
<name>A0AAV9CIE7_ACOCL</name>
<dbReference type="InterPro" id="IPR004252">
    <property type="entry name" value="Probable_transposase_24"/>
</dbReference>
<reference evidence="2" key="1">
    <citation type="journal article" date="2023" name="Nat. Commun.">
        <title>Diploid and tetraploid genomes of Acorus and the evolution of monocots.</title>
        <authorList>
            <person name="Ma L."/>
            <person name="Liu K.W."/>
            <person name="Li Z."/>
            <person name="Hsiao Y.Y."/>
            <person name="Qi Y."/>
            <person name="Fu T."/>
            <person name="Tang G.D."/>
            <person name="Zhang D."/>
            <person name="Sun W.H."/>
            <person name="Liu D.K."/>
            <person name="Li Y."/>
            <person name="Chen G.Z."/>
            <person name="Liu X.D."/>
            <person name="Liao X.Y."/>
            <person name="Jiang Y.T."/>
            <person name="Yu X."/>
            <person name="Hao Y."/>
            <person name="Huang J."/>
            <person name="Zhao X.W."/>
            <person name="Ke S."/>
            <person name="Chen Y.Y."/>
            <person name="Wu W.L."/>
            <person name="Hsu J.L."/>
            <person name="Lin Y.F."/>
            <person name="Huang M.D."/>
            <person name="Li C.Y."/>
            <person name="Huang L."/>
            <person name="Wang Z.W."/>
            <person name="Zhao X."/>
            <person name="Zhong W.Y."/>
            <person name="Peng D.H."/>
            <person name="Ahmad S."/>
            <person name="Lan S."/>
            <person name="Zhang J.S."/>
            <person name="Tsai W.C."/>
            <person name="Van de Peer Y."/>
            <person name="Liu Z.J."/>
        </authorList>
    </citation>
    <scope>NUCLEOTIDE SEQUENCE</scope>
    <source>
        <strain evidence="2">CP</strain>
    </source>
</reference>
<comment type="caution">
    <text evidence="2">The sequence shown here is derived from an EMBL/GenBank/DDBJ whole genome shotgun (WGS) entry which is preliminary data.</text>
</comment>
<evidence type="ECO:0000313" key="2">
    <source>
        <dbReference type="EMBL" id="KAK1288771.1"/>
    </source>
</evidence>
<dbReference type="AlphaFoldDB" id="A0AAV9CIE7"/>
<gene>
    <name evidence="2" type="ORF">QJS10_CPB19g00244</name>
</gene>
<evidence type="ECO:0000313" key="3">
    <source>
        <dbReference type="Proteomes" id="UP001180020"/>
    </source>
</evidence>
<dbReference type="Pfam" id="PF03004">
    <property type="entry name" value="Transposase_24"/>
    <property type="match status" value="1"/>
</dbReference>
<sequence>MNALVKVLELALKTQRPLQIVAEDVESDALAMLILNKNMFSDNKFNCPKDGKDWVMKSISVCWKNWKLRLYNEYFLKEKTPFEVGEARVCRDQWDKAKIYWSSPEFKELSEKNKASRKELKITHKMGRISYANIAHDEEKIDEIESSQTDDGSSSSFPSREDTLGKAFELRQKMEDLHKEFEDKLKRMELLLEARNGGSNSIRSPNEINSSAASHHVDLSPEDDDDFSVLDINDGANLNNTNQIINPMNKKTNTVDEVTYLLRTKTKLELFIRFRDLIKVAVLENE</sequence>
<dbReference type="InterPro" id="IPR027409">
    <property type="entry name" value="GroEL-like_apical_dom_sf"/>
</dbReference>
<feature type="region of interest" description="Disordered" evidence="1">
    <location>
        <begin position="143"/>
        <end position="162"/>
    </location>
</feature>
<dbReference type="SUPFAM" id="SSF52029">
    <property type="entry name" value="GroEL apical domain-like"/>
    <property type="match status" value="1"/>
</dbReference>
<dbReference type="PANTHER" id="PTHR33144">
    <property type="entry name" value="OS10G0409366 PROTEIN-RELATED"/>
    <property type="match status" value="1"/>
</dbReference>
<dbReference type="EMBL" id="JAUJYO010000019">
    <property type="protein sequence ID" value="KAK1288771.1"/>
    <property type="molecule type" value="Genomic_DNA"/>
</dbReference>
<keyword evidence="3" id="KW-1185">Reference proteome</keyword>
<dbReference type="Proteomes" id="UP001180020">
    <property type="component" value="Unassembled WGS sequence"/>
</dbReference>
<organism evidence="2 3">
    <name type="scientific">Acorus calamus</name>
    <name type="common">Sweet flag</name>
    <dbReference type="NCBI Taxonomy" id="4465"/>
    <lineage>
        <taxon>Eukaryota</taxon>
        <taxon>Viridiplantae</taxon>
        <taxon>Streptophyta</taxon>
        <taxon>Embryophyta</taxon>
        <taxon>Tracheophyta</taxon>
        <taxon>Spermatophyta</taxon>
        <taxon>Magnoliopsida</taxon>
        <taxon>Liliopsida</taxon>
        <taxon>Acoraceae</taxon>
        <taxon>Acorus</taxon>
    </lineage>
</organism>
<accession>A0AAV9CIE7</accession>
<feature type="compositionally biased region" description="Low complexity" evidence="1">
    <location>
        <begin position="146"/>
        <end position="158"/>
    </location>
</feature>
<evidence type="ECO:0000256" key="1">
    <source>
        <dbReference type="SAM" id="MobiDB-lite"/>
    </source>
</evidence>
<feature type="region of interest" description="Disordered" evidence="1">
    <location>
        <begin position="197"/>
        <end position="226"/>
    </location>
</feature>
<feature type="compositionally biased region" description="Polar residues" evidence="1">
    <location>
        <begin position="197"/>
        <end position="213"/>
    </location>
</feature>
<proteinExistence type="predicted"/>
<dbReference type="Gene3D" id="3.50.7.10">
    <property type="entry name" value="GroEL"/>
    <property type="match status" value="1"/>
</dbReference>
<reference evidence="2" key="2">
    <citation type="submission" date="2023-06" db="EMBL/GenBank/DDBJ databases">
        <authorList>
            <person name="Ma L."/>
            <person name="Liu K.-W."/>
            <person name="Li Z."/>
            <person name="Hsiao Y.-Y."/>
            <person name="Qi Y."/>
            <person name="Fu T."/>
            <person name="Tang G."/>
            <person name="Zhang D."/>
            <person name="Sun W.-H."/>
            <person name="Liu D.-K."/>
            <person name="Li Y."/>
            <person name="Chen G.-Z."/>
            <person name="Liu X.-D."/>
            <person name="Liao X.-Y."/>
            <person name="Jiang Y.-T."/>
            <person name="Yu X."/>
            <person name="Hao Y."/>
            <person name="Huang J."/>
            <person name="Zhao X.-W."/>
            <person name="Ke S."/>
            <person name="Chen Y.-Y."/>
            <person name="Wu W.-L."/>
            <person name="Hsu J.-L."/>
            <person name="Lin Y.-F."/>
            <person name="Huang M.-D."/>
            <person name="Li C.-Y."/>
            <person name="Huang L."/>
            <person name="Wang Z.-W."/>
            <person name="Zhao X."/>
            <person name="Zhong W.-Y."/>
            <person name="Peng D.-H."/>
            <person name="Ahmad S."/>
            <person name="Lan S."/>
            <person name="Zhang J.-S."/>
            <person name="Tsai W.-C."/>
            <person name="Van De Peer Y."/>
            <person name="Liu Z.-J."/>
        </authorList>
    </citation>
    <scope>NUCLEOTIDE SEQUENCE</scope>
    <source>
        <strain evidence="2">CP</strain>
        <tissue evidence="2">Leaves</tissue>
    </source>
</reference>